<dbReference type="AlphaFoldDB" id="A0A9W9SB54"/>
<evidence type="ECO:0000256" key="1">
    <source>
        <dbReference type="ARBA" id="ARBA00004123"/>
    </source>
</evidence>
<evidence type="ECO:0000256" key="6">
    <source>
        <dbReference type="ARBA" id="ARBA00023163"/>
    </source>
</evidence>
<gene>
    <name evidence="11" type="ORF">N7517_006781</name>
</gene>
<evidence type="ECO:0000256" key="9">
    <source>
        <dbReference type="SAM" id="MobiDB-lite"/>
    </source>
</evidence>
<dbReference type="GO" id="GO:0005634">
    <property type="term" value="C:nucleus"/>
    <property type="evidence" value="ECO:0007669"/>
    <property type="project" value="UniProtKB-SubCell"/>
</dbReference>
<evidence type="ECO:0000313" key="12">
    <source>
        <dbReference type="Proteomes" id="UP001147752"/>
    </source>
</evidence>
<dbReference type="GeneID" id="81463694"/>
<dbReference type="GO" id="GO:0006357">
    <property type="term" value="P:regulation of transcription by RNA polymerase II"/>
    <property type="evidence" value="ECO:0007669"/>
    <property type="project" value="TreeGrafter"/>
</dbReference>
<name>A0A9W9SB54_9EURO</name>
<feature type="region of interest" description="Disordered" evidence="9">
    <location>
        <begin position="130"/>
        <end position="157"/>
    </location>
</feature>
<evidence type="ECO:0000256" key="4">
    <source>
        <dbReference type="ARBA" id="ARBA00022833"/>
    </source>
</evidence>
<evidence type="ECO:0000259" key="10">
    <source>
        <dbReference type="PROSITE" id="PS50157"/>
    </source>
</evidence>
<dbReference type="PANTHER" id="PTHR46179">
    <property type="entry name" value="ZINC FINGER PROTEIN"/>
    <property type="match status" value="1"/>
</dbReference>
<organism evidence="11 12">
    <name type="scientific">Penicillium concentricum</name>
    <dbReference type="NCBI Taxonomy" id="293559"/>
    <lineage>
        <taxon>Eukaryota</taxon>
        <taxon>Fungi</taxon>
        <taxon>Dikarya</taxon>
        <taxon>Ascomycota</taxon>
        <taxon>Pezizomycotina</taxon>
        <taxon>Eurotiomycetes</taxon>
        <taxon>Eurotiomycetidae</taxon>
        <taxon>Eurotiales</taxon>
        <taxon>Aspergillaceae</taxon>
        <taxon>Penicillium</taxon>
    </lineage>
</organism>
<keyword evidence="6" id="KW-0804">Transcription</keyword>
<feature type="compositionally biased region" description="Basic and acidic residues" evidence="9">
    <location>
        <begin position="139"/>
        <end position="157"/>
    </location>
</feature>
<reference evidence="11" key="1">
    <citation type="submission" date="2022-12" db="EMBL/GenBank/DDBJ databases">
        <authorList>
            <person name="Petersen C."/>
        </authorList>
    </citation>
    <scope>NUCLEOTIDE SEQUENCE</scope>
    <source>
        <strain evidence="11">IBT 3081</strain>
    </source>
</reference>
<comment type="caution">
    <text evidence="11">The sequence shown here is derived from an EMBL/GenBank/DDBJ whole genome shotgun (WGS) entry which is preliminary data.</text>
</comment>
<dbReference type="InterPro" id="IPR051061">
    <property type="entry name" value="Zinc_finger_trans_reg"/>
</dbReference>
<feature type="domain" description="C2H2-type" evidence="10">
    <location>
        <begin position="6"/>
        <end position="39"/>
    </location>
</feature>
<evidence type="ECO:0000256" key="7">
    <source>
        <dbReference type="ARBA" id="ARBA00023242"/>
    </source>
</evidence>
<keyword evidence="2" id="KW-0479">Metal-binding</keyword>
<accession>A0A9W9SB54</accession>
<keyword evidence="12" id="KW-1185">Reference proteome</keyword>
<dbReference type="PROSITE" id="PS00028">
    <property type="entry name" value="ZINC_FINGER_C2H2_1"/>
    <property type="match status" value="1"/>
</dbReference>
<evidence type="ECO:0000256" key="8">
    <source>
        <dbReference type="PROSITE-ProRule" id="PRU00042"/>
    </source>
</evidence>
<dbReference type="RefSeq" id="XP_056580761.1">
    <property type="nucleotide sequence ID" value="XM_056724511.1"/>
</dbReference>
<evidence type="ECO:0000313" key="11">
    <source>
        <dbReference type="EMBL" id="KAJ5374775.1"/>
    </source>
</evidence>
<protein>
    <recommendedName>
        <fullName evidence="10">C2H2-type domain-containing protein</fullName>
    </recommendedName>
</protein>
<keyword evidence="5" id="KW-0805">Transcription regulation</keyword>
<evidence type="ECO:0000256" key="2">
    <source>
        <dbReference type="ARBA" id="ARBA00022723"/>
    </source>
</evidence>
<dbReference type="PROSITE" id="PS50157">
    <property type="entry name" value="ZINC_FINGER_C2H2_2"/>
    <property type="match status" value="2"/>
</dbReference>
<sequence length="285" mass="32430">MEKGDIRCPLAKEEDCHKTFMSNSSAHKHARDVHGENKWPCPSAENKGCPLKFSTKDSAAKQALRFHAKKDSDNPPKEGFPCPLNCDKTYATQQNANRHAQNKHTGISWPCPSAEKEKCTAQFNNKCNANRHAKKAHRDKSTQKQIHKDRPYSRAREEKCSRMFQADSYARTHSLVKHGKAEPDEPFFPAWPTTPDDPLKDVEGKTIPGWAKLPKPSFVDGKWTFPDPGCSMAWASIWSVKNHYLASNKRLGVEKLASKLGSKRQRTLEDFFDSMRLNKKKRRVS</sequence>
<dbReference type="Proteomes" id="UP001147752">
    <property type="component" value="Unassembled WGS sequence"/>
</dbReference>
<dbReference type="Gene3D" id="3.30.160.60">
    <property type="entry name" value="Classic Zinc Finger"/>
    <property type="match status" value="1"/>
</dbReference>
<proteinExistence type="predicted"/>
<dbReference type="OrthoDB" id="6365676at2759"/>
<keyword evidence="7" id="KW-0539">Nucleus</keyword>
<evidence type="ECO:0000256" key="5">
    <source>
        <dbReference type="ARBA" id="ARBA00023015"/>
    </source>
</evidence>
<dbReference type="GO" id="GO:0008270">
    <property type="term" value="F:zinc ion binding"/>
    <property type="evidence" value="ECO:0007669"/>
    <property type="project" value="UniProtKB-KW"/>
</dbReference>
<comment type="subcellular location">
    <subcellularLocation>
        <location evidence="1">Nucleus</location>
    </subcellularLocation>
</comment>
<reference evidence="11" key="2">
    <citation type="journal article" date="2023" name="IMA Fungus">
        <title>Comparative genomic study of the Penicillium genus elucidates a diverse pangenome and 15 lateral gene transfer events.</title>
        <authorList>
            <person name="Petersen C."/>
            <person name="Sorensen T."/>
            <person name="Nielsen M.R."/>
            <person name="Sondergaard T.E."/>
            <person name="Sorensen J.L."/>
            <person name="Fitzpatrick D.A."/>
            <person name="Frisvad J.C."/>
            <person name="Nielsen K.L."/>
        </authorList>
    </citation>
    <scope>NUCLEOTIDE SEQUENCE</scope>
    <source>
        <strain evidence="11">IBT 3081</strain>
    </source>
</reference>
<keyword evidence="4" id="KW-0862">Zinc</keyword>
<dbReference type="EMBL" id="JAPZBT010000002">
    <property type="protein sequence ID" value="KAJ5374775.1"/>
    <property type="molecule type" value="Genomic_DNA"/>
</dbReference>
<feature type="domain" description="C2H2-type" evidence="10">
    <location>
        <begin position="80"/>
        <end position="106"/>
    </location>
</feature>
<evidence type="ECO:0000256" key="3">
    <source>
        <dbReference type="ARBA" id="ARBA00022771"/>
    </source>
</evidence>
<keyword evidence="3 8" id="KW-0863">Zinc-finger</keyword>
<dbReference type="InterPro" id="IPR013087">
    <property type="entry name" value="Znf_C2H2_type"/>
</dbReference>
<dbReference type="PANTHER" id="PTHR46179:SF13">
    <property type="entry name" value="C2H2-TYPE DOMAIN-CONTAINING PROTEIN"/>
    <property type="match status" value="1"/>
</dbReference>